<evidence type="ECO:0000256" key="3">
    <source>
        <dbReference type="ARBA" id="ARBA00008961"/>
    </source>
</evidence>
<dbReference type="GeneID" id="87921084"/>
<sequence>MGESKKSKAAQTATTVSQAASKSQLLVGGDMHVIAADVGPARAIGSSALFNFKSLLLVILLLICTSTYVHHFTPGIMDRNKNGYGAIPYESHGSLYAEC</sequence>
<comment type="similarity">
    <text evidence="3 9">Belongs to the KISH family.</text>
</comment>
<dbReference type="EMBL" id="JAWRVG010000026">
    <property type="protein sequence ID" value="KAK4070122.1"/>
    <property type="molecule type" value="Genomic_DNA"/>
</dbReference>
<evidence type="ECO:0000256" key="9">
    <source>
        <dbReference type="RuleBase" id="RU910717"/>
    </source>
</evidence>
<dbReference type="GO" id="GO:0000139">
    <property type="term" value="C:Golgi membrane"/>
    <property type="evidence" value="ECO:0007669"/>
    <property type="project" value="UniProtKB-SubCell"/>
</dbReference>
<name>A0AAE1IDH5_9HYPO</name>
<comment type="caution">
    <text evidence="10">The sequence shown here is derived from an EMBL/GenBank/DDBJ whole genome shotgun (WGS) entry which is preliminary data.</text>
</comment>
<proteinExistence type="inferred from homology"/>
<dbReference type="PANTHER" id="PTHR13229">
    <property type="entry name" value="PROTEIN KISH-A"/>
    <property type="match status" value="1"/>
</dbReference>
<dbReference type="AlphaFoldDB" id="A0AAE1IDH5"/>
<keyword evidence="4 9" id="KW-0812">Transmembrane</keyword>
<keyword evidence="5" id="KW-0732">Signal</keyword>
<keyword evidence="8 9" id="KW-0472">Membrane</keyword>
<dbReference type="InterPro" id="IPR009653">
    <property type="entry name" value="Ksh1"/>
</dbReference>
<evidence type="ECO:0000256" key="8">
    <source>
        <dbReference type="ARBA" id="ARBA00023136"/>
    </source>
</evidence>
<organism evidence="10 11">
    <name type="scientific">Trichoderma aggressivum f. europaeum</name>
    <dbReference type="NCBI Taxonomy" id="173218"/>
    <lineage>
        <taxon>Eukaryota</taxon>
        <taxon>Fungi</taxon>
        <taxon>Dikarya</taxon>
        <taxon>Ascomycota</taxon>
        <taxon>Pezizomycotina</taxon>
        <taxon>Sordariomycetes</taxon>
        <taxon>Hypocreomycetidae</taxon>
        <taxon>Hypocreales</taxon>
        <taxon>Hypocreaceae</taxon>
        <taxon>Trichoderma</taxon>
    </lineage>
</organism>
<evidence type="ECO:0000256" key="5">
    <source>
        <dbReference type="ARBA" id="ARBA00022729"/>
    </source>
</evidence>
<dbReference type="Proteomes" id="UP001273209">
    <property type="component" value="Unassembled WGS sequence"/>
</dbReference>
<dbReference type="Pfam" id="PF06842">
    <property type="entry name" value="DUF1242"/>
    <property type="match status" value="1"/>
</dbReference>
<evidence type="ECO:0000256" key="1">
    <source>
        <dbReference type="ARBA" id="ARBA00002154"/>
    </source>
</evidence>
<reference evidence="10" key="1">
    <citation type="submission" date="2023-11" db="EMBL/GenBank/DDBJ databases">
        <title>The genome sequences of three competitors of mushroom-forming fungi.</title>
        <authorList>
            <person name="Beijen E."/>
            <person name="Ohm R.A."/>
        </authorList>
    </citation>
    <scope>NUCLEOTIDE SEQUENCE</scope>
    <source>
        <strain evidence="10">CBS 100526</strain>
    </source>
</reference>
<accession>A0AAE1IDH5</accession>
<evidence type="ECO:0000256" key="4">
    <source>
        <dbReference type="ARBA" id="ARBA00022692"/>
    </source>
</evidence>
<feature type="transmembrane region" description="Helical" evidence="9">
    <location>
        <begin position="48"/>
        <end position="69"/>
    </location>
</feature>
<comment type="function">
    <text evidence="1 9">Involved in the early part of the secretory pathway.</text>
</comment>
<evidence type="ECO:0000313" key="10">
    <source>
        <dbReference type="EMBL" id="KAK4070122.1"/>
    </source>
</evidence>
<dbReference type="InterPro" id="IPR051523">
    <property type="entry name" value="KISH_domain"/>
</dbReference>
<evidence type="ECO:0000256" key="2">
    <source>
        <dbReference type="ARBA" id="ARBA00004614"/>
    </source>
</evidence>
<evidence type="ECO:0000256" key="7">
    <source>
        <dbReference type="ARBA" id="ARBA00023034"/>
    </source>
</evidence>
<evidence type="ECO:0000313" key="11">
    <source>
        <dbReference type="Proteomes" id="UP001273209"/>
    </source>
</evidence>
<evidence type="ECO:0000256" key="6">
    <source>
        <dbReference type="ARBA" id="ARBA00022989"/>
    </source>
</evidence>
<gene>
    <name evidence="10" type="ORF">Triagg1_6543</name>
</gene>
<dbReference type="RefSeq" id="XP_062754480.1">
    <property type="nucleotide sequence ID" value="XM_062901179.1"/>
</dbReference>
<comment type="subcellular location">
    <subcellularLocation>
        <location evidence="2">Golgi apparatus membrane</location>
        <topology evidence="2">Single-pass type I membrane protein</topology>
    </subcellularLocation>
</comment>
<keyword evidence="6 9" id="KW-1133">Transmembrane helix</keyword>
<protein>
    <recommendedName>
        <fullName evidence="9">Protein kish</fullName>
    </recommendedName>
</protein>
<keyword evidence="11" id="KW-1185">Reference proteome</keyword>
<keyword evidence="7" id="KW-0333">Golgi apparatus</keyword>